<dbReference type="PANTHER" id="PTHR47356:SF2">
    <property type="entry name" value="FAD-BINDING DOMAIN-CONTAINING PROTEIN-RELATED"/>
    <property type="match status" value="1"/>
</dbReference>
<dbReference type="InterPro" id="IPR002938">
    <property type="entry name" value="FAD-bd"/>
</dbReference>
<evidence type="ECO:0000256" key="2">
    <source>
        <dbReference type="ARBA" id="ARBA00007992"/>
    </source>
</evidence>
<dbReference type="Gene3D" id="3.50.50.60">
    <property type="entry name" value="FAD/NAD(P)-binding domain"/>
    <property type="match status" value="1"/>
</dbReference>
<dbReference type="Pfam" id="PF01494">
    <property type="entry name" value="FAD_binding_3"/>
    <property type="match status" value="2"/>
</dbReference>
<dbReference type="Proteomes" id="UP001172155">
    <property type="component" value="Unassembled WGS sequence"/>
</dbReference>
<dbReference type="AlphaFoldDB" id="A0AA40EP51"/>
<proteinExistence type="inferred from homology"/>
<organism evidence="7 8">
    <name type="scientific">Schizothecium vesticola</name>
    <dbReference type="NCBI Taxonomy" id="314040"/>
    <lineage>
        <taxon>Eukaryota</taxon>
        <taxon>Fungi</taxon>
        <taxon>Dikarya</taxon>
        <taxon>Ascomycota</taxon>
        <taxon>Pezizomycotina</taxon>
        <taxon>Sordariomycetes</taxon>
        <taxon>Sordariomycetidae</taxon>
        <taxon>Sordariales</taxon>
        <taxon>Schizotheciaceae</taxon>
        <taxon>Schizothecium</taxon>
    </lineage>
</organism>
<reference evidence="7" key="1">
    <citation type="submission" date="2023-06" db="EMBL/GenBank/DDBJ databases">
        <title>Genome-scale phylogeny and comparative genomics of the fungal order Sordariales.</title>
        <authorList>
            <consortium name="Lawrence Berkeley National Laboratory"/>
            <person name="Hensen N."/>
            <person name="Bonometti L."/>
            <person name="Westerberg I."/>
            <person name="Brannstrom I.O."/>
            <person name="Guillou S."/>
            <person name="Cros-Aarteil S."/>
            <person name="Calhoun S."/>
            <person name="Haridas S."/>
            <person name="Kuo A."/>
            <person name="Mondo S."/>
            <person name="Pangilinan J."/>
            <person name="Riley R."/>
            <person name="LaButti K."/>
            <person name="Andreopoulos B."/>
            <person name="Lipzen A."/>
            <person name="Chen C."/>
            <person name="Yanf M."/>
            <person name="Daum C."/>
            <person name="Ng V."/>
            <person name="Clum A."/>
            <person name="Steindorff A."/>
            <person name="Ohm R."/>
            <person name="Martin F."/>
            <person name="Silar P."/>
            <person name="Natvig D."/>
            <person name="Lalanne C."/>
            <person name="Gautier V."/>
            <person name="Ament-velasquez S.L."/>
            <person name="Kruys A."/>
            <person name="Hutchinson M.I."/>
            <person name="Powell A.J."/>
            <person name="Barry K."/>
            <person name="Miller A.N."/>
            <person name="Grigoriev I.V."/>
            <person name="Debuchy R."/>
            <person name="Gladieux P."/>
            <person name="Thoren M.H."/>
            <person name="Johannesson H."/>
        </authorList>
    </citation>
    <scope>NUCLEOTIDE SEQUENCE</scope>
    <source>
        <strain evidence="7">SMH3187-1</strain>
    </source>
</reference>
<sequence length="439" mass="47127">MSSKNIKVIIVGGGPVGLTAAHALSRAGIDFVLLESRPSVVIDAGSNLVLNPIGLRILGEMGLLETLNNVSSPLGKVQRFDHDGHDLGDINFFVRWKENHGLAPRVISRHDLTSVLYTTLPTAAQSSLHANKKVSSVNTTPDSITAYCTDGTSYTGTLLIGADGAHSRIRSFMNAAEPTATDNDANPFLTTYRALWIRFPTAADLLPAGVATETHGPDCAIQTFSGAETSVIGLYERLPAPTRDRLRFTAADEAAIVGRWGYLPISRELTVADAYATRVQAGLVSLEEGVVADWSGDRTVLVGDAAHKFTPSTGAGCNNGIVDVVVLVNELRRAMDGGAEMDVQDIRAACRAYQAERYESVVRGCEFSGRVTGTATWGTGMARLVDKHVMSIQRLQRFMMDRTAAAIARTPVLEFAEREKMAGGRLPWAEQGMSRAVKA</sequence>
<evidence type="ECO:0000256" key="1">
    <source>
        <dbReference type="ARBA" id="ARBA00001974"/>
    </source>
</evidence>
<dbReference type="GO" id="GO:0071949">
    <property type="term" value="F:FAD binding"/>
    <property type="evidence" value="ECO:0007669"/>
    <property type="project" value="InterPro"/>
</dbReference>
<dbReference type="SUPFAM" id="SSF51905">
    <property type="entry name" value="FAD/NAD(P)-binding domain"/>
    <property type="match status" value="1"/>
</dbReference>
<keyword evidence="3" id="KW-0285">Flavoprotein</keyword>
<comment type="similarity">
    <text evidence="2">Belongs to the paxM FAD-dependent monooxygenase family.</text>
</comment>
<feature type="domain" description="FAD-binding" evidence="6">
    <location>
        <begin position="6"/>
        <end position="176"/>
    </location>
</feature>
<dbReference type="PRINTS" id="PR00420">
    <property type="entry name" value="RNGMNOXGNASE"/>
</dbReference>
<evidence type="ECO:0000256" key="3">
    <source>
        <dbReference type="ARBA" id="ARBA00022630"/>
    </source>
</evidence>
<keyword evidence="4" id="KW-0274">FAD</keyword>
<accession>A0AA40EP51</accession>
<feature type="domain" description="FAD-binding" evidence="6">
    <location>
        <begin position="285"/>
        <end position="345"/>
    </location>
</feature>
<comment type="cofactor">
    <cofactor evidence="1">
        <name>FAD</name>
        <dbReference type="ChEBI" id="CHEBI:57692"/>
    </cofactor>
</comment>
<protein>
    <recommendedName>
        <fullName evidence="6">FAD-binding domain-containing protein</fullName>
    </recommendedName>
</protein>
<evidence type="ECO:0000313" key="7">
    <source>
        <dbReference type="EMBL" id="KAK0742923.1"/>
    </source>
</evidence>
<keyword evidence="8" id="KW-1185">Reference proteome</keyword>
<dbReference type="GO" id="GO:0004497">
    <property type="term" value="F:monooxygenase activity"/>
    <property type="evidence" value="ECO:0007669"/>
    <property type="project" value="InterPro"/>
</dbReference>
<dbReference type="EMBL" id="JAUKUD010000005">
    <property type="protein sequence ID" value="KAK0742923.1"/>
    <property type="molecule type" value="Genomic_DNA"/>
</dbReference>
<name>A0AA40EP51_9PEZI</name>
<dbReference type="PANTHER" id="PTHR47356">
    <property type="entry name" value="FAD-DEPENDENT MONOOXYGENASE ASQG-RELATED"/>
    <property type="match status" value="1"/>
</dbReference>
<comment type="caution">
    <text evidence="7">The sequence shown here is derived from an EMBL/GenBank/DDBJ whole genome shotgun (WGS) entry which is preliminary data.</text>
</comment>
<keyword evidence="5" id="KW-0560">Oxidoreductase</keyword>
<dbReference type="InterPro" id="IPR050562">
    <property type="entry name" value="FAD_mOase_fung"/>
</dbReference>
<evidence type="ECO:0000256" key="4">
    <source>
        <dbReference type="ARBA" id="ARBA00022827"/>
    </source>
</evidence>
<gene>
    <name evidence="7" type="ORF">B0T18DRAFT_439030</name>
</gene>
<evidence type="ECO:0000256" key="5">
    <source>
        <dbReference type="ARBA" id="ARBA00023002"/>
    </source>
</evidence>
<evidence type="ECO:0000313" key="8">
    <source>
        <dbReference type="Proteomes" id="UP001172155"/>
    </source>
</evidence>
<dbReference type="InterPro" id="IPR036188">
    <property type="entry name" value="FAD/NAD-bd_sf"/>
</dbReference>
<evidence type="ECO:0000259" key="6">
    <source>
        <dbReference type="Pfam" id="PF01494"/>
    </source>
</evidence>